<name>M6ZXS9_LEPIR</name>
<proteinExistence type="predicted"/>
<dbReference type="AlphaFoldDB" id="M6ZXS9"/>
<feature type="compositionally biased region" description="Basic and acidic residues" evidence="1">
    <location>
        <begin position="413"/>
        <end position="429"/>
    </location>
</feature>
<sequence>MPKANLKFDSNGHLRLESGLLLHSSGVARGEFRSLHANFLQNGAPLNTGDTTELVENEEYAEFNFRMLSAVLIEGWWCDFRNSTILETAVEKFSTKIYTDHQRTVRNSIGITRNPIFTNRNGIPGIDAVFRIYKEFAPEVIGRLKTKPALIDANSAGVSFTYEKSHPQLDNFYEHLGEVIDGQYVRLIVTKILSVFETSLVAVPADNTARKFAAGFDFPQNNLTNLNNQEDKMKIKRTILSLLGVDSQKFGLSPGEGEFVELPSEKMESVLEEAGITITKLQDGARQSAVLQNNLNQFAKLFGNETFPANVDFASKVAELQSLLEEPKKLLNAERERAVTAYRVFTKNQPDSVIEALIQGANLEQAKAFSKQYGASLENSHPLKCEDCGSKKVSRASGSLSEPQGGAKTFQKKSPDTFKLSKKEKRVCL</sequence>
<dbReference type="BioCyc" id="LINT1193029:G11R4-3359-MONOMER"/>
<dbReference type="EMBL" id="AKWN02000339">
    <property type="protein sequence ID" value="EMP06555.1"/>
    <property type="molecule type" value="Genomic_DNA"/>
</dbReference>
<comment type="caution">
    <text evidence="2">The sequence shown here is derived from an EMBL/GenBank/DDBJ whole genome shotgun (WGS) entry which is preliminary data.</text>
</comment>
<feature type="region of interest" description="Disordered" evidence="1">
    <location>
        <begin position="389"/>
        <end position="429"/>
    </location>
</feature>
<dbReference type="Proteomes" id="UP000012117">
    <property type="component" value="Unassembled WGS sequence"/>
</dbReference>
<evidence type="ECO:0000313" key="2">
    <source>
        <dbReference type="EMBL" id="EMP06555.1"/>
    </source>
</evidence>
<accession>M6ZXS9</accession>
<organism evidence="2 3">
    <name type="scientific">Leptospira interrogans serovar Pyrogenes str. 200701872</name>
    <dbReference type="NCBI Taxonomy" id="1193029"/>
    <lineage>
        <taxon>Bacteria</taxon>
        <taxon>Pseudomonadati</taxon>
        <taxon>Spirochaetota</taxon>
        <taxon>Spirochaetia</taxon>
        <taxon>Leptospirales</taxon>
        <taxon>Leptospiraceae</taxon>
        <taxon>Leptospira</taxon>
    </lineage>
</organism>
<protein>
    <submittedName>
        <fullName evidence="2">Uncharacterized protein</fullName>
    </submittedName>
</protein>
<gene>
    <name evidence="2" type="ORF">LEP1GSC124_5380</name>
</gene>
<reference evidence="2 3" key="1">
    <citation type="submission" date="2013-01" db="EMBL/GenBank/DDBJ databases">
        <authorList>
            <person name="Harkins D.M."/>
            <person name="Durkin A.S."/>
            <person name="Brinkac L.M."/>
            <person name="Haft D.H."/>
            <person name="Selengut J.D."/>
            <person name="Sanka R."/>
            <person name="DePew J."/>
            <person name="Purushe J."/>
            <person name="Picardeau M."/>
            <person name="Werts C."/>
            <person name="Goarant C."/>
            <person name="Vinetz J.M."/>
            <person name="Sutton G.G."/>
            <person name="Nierman W.C."/>
            <person name="Fouts D.E."/>
        </authorList>
    </citation>
    <scope>NUCLEOTIDE SEQUENCE [LARGE SCALE GENOMIC DNA]</scope>
    <source>
        <strain evidence="2 3">200701872</strain>
    </source>
</reference>
<evidence type="ECO:0000313" key="3">
    <source>
        <dbReference type="Proteomes" id="UP000012117"/>
    </source>
</evidence>
<evidence type="ECO:0000256" key="1">
    <source>
        <dbReference type="SAM" id="MobiDB-lite"/>
    </source>
</evidence>